<reference evidence="2 3" key="1">
    <citation type="submission" date="2018-09" db="EMBL/GenBank/DDBJ databases">
        <authorList>
            <person name="Wang F."/>
        </authorList>
    </citation>
    <scope>NUCLEOTIDE SEQUENCE [LARGE SCALE GENOMIC DNA]</scope>
    <source>
        <strain evidence="2 3">PLHSC7-2</strain>
    </source>
</reference>
<keyword evidence="3" id="KW-1185">Reference proteome</keyword>
<dbReference type="RefSeq" id="WP_119912270.1">
    <property type="nucleotide sequence ID" value="NZ_QZCH01000036.1"/>
</dbReference>
<dbReference type="OrthoDB" id="4146344at2"/>
<evidence type="ECO:0000259" key="1">
    <source>
        <dbReference type="Pfam" id="PF09836"/>
    </source>
</evidence>
<protein>
    <submittedName>
        <fullName evidence="2">DUF2063 domain-containing protein</fullName>
    </submittedName>
</protein>
<comment type="caution">
    <text evidence="2">The sequence shown here is derived from an EMBL/GenBank/DDBJ whole genome shotgun (WGS) entry which is preliminary data.</text>
</comment>
<reference evidence="2 3" key="2">
    <citation type="submission" date="2019-01" db="EMBL/GenBank/DDBJ databases">
        <title>Motilimonas pumilus sp. nov., isolated from the gut of sea cucumber (Apostichopus japonicus).</title>
        <authorList>
            <person name="Wang F.-Q."/>
            <person name="Ren L.-H."/>
            <person name="Lin Y.-W."/>
            <person name="Sun G.-H."/>
            <person name="Du Z.-J."/>
            <person name="Zhao J.-X."/>
            <person name="Liu X.-J."/>
            <person name="Liu L.-J."/>
        </authorList>
    </citation>
    <scope>NUCLEOTIDE SEQUENCE [LARGE SCALE GENOMIC DNA]</scope>
    <source>
        <strain evidence="2 3">PLHSC7-2</strain>
    </source>
</reference>
<proteinExistence type="predicted"/>
<dbReference type="Proteomes" id="UP000283255">
    <property type="component" value="Unassembled WGS sequence"/>
</dbReference>
<name>A0A418YA59_9GAMM</name>
<dbReference type="EMBL" id="QZCH01000036">
    <property type="protein sequence ID" value="RJG39188.1"/>
    <property type="molecule type" value="Genomic_DNA"/>
</dbReference>
<organism evidence="2 3">
    <name type="scientific">Motilimonas pumila</name>
    <dbReference type="NCBI Taxonomy" id="2303987"/>
    <lineage>
        <taxon>Bacteria</taxon>
        <taxon>Pseudomonadati</taxon>
        <taxon>Pseudomonadota</taxon>
        <taxon>Gammaproteobacteria</taxon>
        <taxon>Alteromonadales</taxon>
        <taxon>Alteromonadales genera incertae sedis</taxon>
        <taxon>Motilimonas</taxon>
    </lineage>
</organism>
<evidence type="ECO:0000313" key="2">
    <source>
        <dbReference type="EMBL" id="RJG39188.1"/>
    </source>
</evidence>
<dbReference type="AlphaFoldDB" id="A0A418YA59"/>
<accession>A0A418YA59</accession>
<dbReference type="InterPro" id="IPR018640">
    <property type="entry name" value="DUF2063"/>
</dbReference>
<evidence type="ECO:0000313" key="3">
    <source>
        <dbReference type="Proteomes" id="UP000283255"/>
    </source>
</evidence>
<dbReference type="Pfam" id="PF09836">
    <property type="entry name" value="DUF2063"/>
    <property type="match status" value="1"/>
</dbReference>
<gene>
    <name evidence="2" type="ORF">D1Z90_18425</name>
</gene>
<dbReference type="Gene3D" id="1.10.150.690">
    <property type="entry name" value="DUF2063"/>
    <property type="match status" value="1"/>
</dbReference>
<sequence>MSKRHSEIELDLLQQNFAAAVRYQHDDILQQIESPRFLPDQVMQIYRNNFVMSCTEALTATFKLTLIAVGQDFFDAVARAFVLAQPPRCGDIMQYGDRFAQFLATCPQLDAMPYIPGVAQLEWQIEQTAGLALRENAFPFASLSAVAASAYEQTYLLLRPQLQLFACDYDVETLYRMLQAGEVEEFEQQQACYLVLRKQRDFSVSLTPVSAALFGFLQACQQGSRLTEISEQWDIASFLPQALAQDFLVGFESEGVIS</sequence>
<dbReference type="InterPro" id="IPR044922">
    <property type="entry name" value="DUF2063_N_sf"/>
</dbReference>
<feature type="domain" description="Putative DNA-binding" evidence="1">
    <location>
        <begin position="13"/>
        <end position="103"/>
    </location>
</feature>